<dbReference type="OrthoDB" id="9789109at2"/>
<dbReference type="InterPro" id="IPR007438">
    <property type="entry name" value="DUF488"/>
</dbReference>
<evidence type="ECO:0000256" key="1">
    <source>
        <dbReference type="SAM" id="MobiDB-lite"/>
    </source>
</evidence>
<dbReference type="KEGG" id="mri:Mal4_57130"/>
<evidence type="ECO:0000313" key="2">
    <source>
        <dbReference type="EMBL" id="QDU41347.1"/>
    </source>
</evidence>
<dbReference type="Pfam" id="PF04343">
    <property type="entry name" value="DUF488"/>
    <property type="match status" value="1"/>
</dbReference>
<keyword evidence="3" id="KW-1185">Reference proteome</keyword>
<dbReference type="RefSeq" id="WP_145372642.1">
    <property type="nucleotide sequence ID" value="NZ_CP036275.1"/>
</dbReference>
<name>A0A517ZFT7_9PLAN</name>
<dbReference type="AlphaFoldDB" id="A0A517ZFT7"/>
<dbReference type="EMBL" id="CP036275">
    <property type="protein sequence ID" value="QDU41347.1"/>
    <property type="molecule type" value="Genomic_DNA"/>
</dbReference>
<proteinExistence type="predicted"/>
<evidence type="ECO:0000313" key="3">
    <source>
        <dbReference type="Proteomes" id="UP000320496"/>
    </source>
</evidence>
<feature type="region of interest" description="Disordered" evidence="1">
    <location>
        <begin position="312"/>
        <end position="338"/>
    </location>
</feature>
<accession>A0A517ZFT7</accession>
<dbReference type="Proteomes" id="UP000320496">
    <property type="component" value="Chromosome"/>
</dbReference>
<feature type="region of interest" description="Disordered" evidence="1">
    <location>
        <begin position="97"/>
        <end position="123"/>
    </location>
</feature>
<dbReference type="PANTHER" id="PTHR39337:SF1">
    <property type="entry name" value="BLR5642 PROTEIN"/>
    <property type="match status" value="1"/>
</dbReference>
<reference evidence="2 3" key="1">
    <citation type="submission" date="2019-02" db="EMBL/GenBank/DDBJ databases">
        <title>Deep-cultivation of Planctomycetes and their phenomic and genomic characterization uncovers novel biology.</title>
        <authorList>
            <person name="Wiegand S."/>
            <person name="Jogler M."/>
            <person name="Boedeker C."/>
            <person name="Pinto D."/>
            <person name="Vollmers J."/>
            <person name="Rivas-Marin E."/>
            <person name="Kohn T."/>
            <person name="Peeters S.H."/>
            <person name="Heuer A."/>
            <person name="Rast P."/>
            <person name="Oberbeckmann S."/>
            <person name="Bunk B."/>
            <person name="Jeske O."/>
            <person name="Meyerdierks A."/>
            <person name="Storesund J.E."/>
            <person name="Kallscheuer N."/>
            <person name="Luecker S."/>
            <person name="Lage O.M."/>
            <person name="Pohl T."/>
            <person name="Merkel B.J."/>
            <person name="Hornburger P."/>
            <person name="Mueller R.-W."/>
            <person name="Bruemmer F."/>
            <person name="Labrenz M."/>
            <person name="Spormann A.M."/>
            <person name="Op den Camp H."/>
            <person name="Overmann J."/>
            <person name="Amann R."/>
            <person name="Jetten M.S.M."/>
            <person name="Mascher T."/>
            <person name="Medema M.H."/>
            <person name="Devos D.P."/>
            <person name="Kaster A.-K."/>
            <person name="Ovreas L."/>
            <person name="Rohde M."/>
            <person name="Galperin M.Y."/>
            <person name="Jogler C."/>
        </authorList>
    </citation>
    <scope>NUCLEOTIDE SEQUENCE [LARGE SCALE GENOMIC DNA]</scope>
    <source>
        <strain evidence="2 3">Mal4</strain>
    </source>
</reference>
<sequence length="338" mass="38208">MAAHLPETHSGARWQCRLLSRRLEKRVTRMLQRQRVLLHMLESLREPASTEQLTLLAFLVRTETATGGGNAFYDFIGQPDGPISFCLSREIARLQQSGHATQDDGWRVAADGNDRPPSPPGPVRRDVEHILHAHAGKDEHQIRKVIRKRHPAYFLRATAPHRIQAPVPAVYTAGYEGLSVDAFLNRLLDHGMERLIDVRSNPIARRFGFHRSTLSRLLGKVGIDYVHIPELGIESSQRRHLESPDDYENLFLSYEEQTLERESASVNRVARLMREAPGVLVCMEANPASCHRTRLARAVARKTRLPILDLGQLRNGESTHPNADTHHRDDVSSSIEEV</sequence>
<dbReference type="PANTHER" id="PTHR39337">
    <property type="entry name" value="BLR5642 PROTEIN"/>
    <property type="match status" value="1"/>
</dbReference>
<evidence type="ECO:0008006" key="4">
    <source>
        <dbReference type="Google" id="ProtNLM"/>
    </source>
</evidence>
<gene>
    <name evidence="2" type="ORF">Mal4_57130</name>
</gene>
<protein>
    <recommendedName>
        <fullName evidence="4">DUF488 domain-containing protein</fullName>
    </recommendedName>
</protein>
<organism evidence="2 3">
    <name type="scientific">Maioricimonas rarisocia</name>
    <dbReference type="NCBI Taxonomy" id="2528026"/>
    <lineage>
        <taxon>Bacteria</taxon>
        <taxon>Pseudomonadati</taxon>
        <taxon>Planctomycetota</taxon>
        <taxon>Planctomycetia</taxon>
        <taxon>Planctomycetales</taxon>
        <taxon>Planctomycetaceae</taxon>
        <taxon>Maioricimonas</taxon>
    </lineage>
</organism>